<comment type="caution">
    <text evidence="6">The sequence shown here is derived from an EMBL/GenBank/DDBJ whole genome shotgun (WGS) entry which is preliminary data.</text>
</comment>
<dbReference type="SUPFAM" id="SSF50685">
    <property type="entry name" value="Barwin-like endoglucanases"/>
    <property type="match status" value="1"/>
</dbReference>
<dbReference type="InterPro" id="IPR036908">
    <property type="entry name" value="RlpA-like_sf"/>
</dbReference>
<evidence type="ECO:0000256" key="1">
    <source>
        <dbReference type="ARBA" id="ARBA00023239"/>
    </source>
</evidence>
<dbReference type="CDD" id="cd22268">
    <property type="entry name" value="DPBB_RlpA-like"/>
    <property type="match status" value="1"/>
</dbReference>
<proteinExistence type="inferred from homology"/>
<keyword evidence="3" id="KW-0732">Signal</keyword>
<reference evidence="6 7" key="1">
    <citation type="submission" date="2024-06" db="EMBL/GenBank/DDBJ databases">
        <title>Genomic Encyclopedia of Type Strains, Phase IV (KMG-IV): sequencing the most valuable type-strain genomes for metagenomic binning, comparative biology and taxonomic classification.</title>
        <authorList>
            <person name="Goeker M."/>
        </authorList>
    </citation>
    <scope>NUCLEOTIDE SEQUENCE [LARGE SCALE GENOMIC DNA]</scope>
    <source>
        <strain evidence="6 7">DSM 29846</strain>
    </source>
</reference>
<feature type="domain" description="RlpA-like protein double-psi beta-barrel" evidence="5">
    <location>
        <begin position="31"/>
        <end position="116"/>
    </location>
</feature>
<dbReference type="Proteomes" id="UP001549036">
    <property type="component" value="Unassembled WGS sequence"/>
</dbReference>
<dbReference type="PANTHER" id="PTHR34183:SF8">
    <property type="entry name" value="ENDOLYTIC PEPTIDOGLYCAN TRANSGLYCOSYLASE RLPA-RELATED"/>
    <property type="match status" value="1"/>
</dbReference>
<comment type="similarity">
    <text evidence="3 4">Belongs to the RlpA family.</text>
</comment>
<feature type="signal peptide" evidence="3">
    <location>
        <begin position="1"/>
        <end position="24"/>
    </location>
</feature>
<sequence length="120" mass="12450" precursor="true">MKKTNRTALVAVTIAAGLMAGASAASSAAAQCGRASWYALHSRTASGERMNPAALTAAHRSLPFGTKLRVTNKNNGRSVVVRINDRGPFVRGRVLDLSRGAASQLGFIGSGHTAVCMARV</sequence>
<dbReference type="Gene3D" id="2.40.40.10">
    <property type="entry name" value="RlpA-like domain"/>
    <property type="match status" value="1"/>
</dbReference>
<dbReference type="HAMAP" id="MF_02071">
    <property type="entry name" value="RlpA"/>
    <property type="match status" value="1"/>
</dbReference>
<evidence type="ECO:0000256" key="3">
    <source>
        <dbReference type="HAMAP-Rule" id="MF_02071"/>
    </source>
</evidence>
<dbReference type="InterPro" id="IPR009009">
    <property type="entry name" value="RlpA-like_DPBB"/>
</dbReference>
<evidence type="ECO:0000313" key="6">
    <source>
        <dbReference type="EMBL" id="MET3596762.1"/>
    </source>
</evidence>
<feature type="chain" id="PRO_5044920349" description="Endolytic peptidoglycan transglycosylase RlpA" evidence="3">
    <location>
        <begin position="25"/>
        <end position="120"/>
    </location>
</feature>
<keyword evidence="1 3" id="KW-0456">Lyase</keyword>
<dbReference type="EC" id="4.2.2.-" evidence="3"/>
<dbReference type="Pfam" id="PF03330">
    <property type="entry name" value="DPBB_1"/>
    <property type="match status" value="1"/>
</dbReference>
<evidence type="ECO:0000313" key="7">
    <source>
        <dbReference type="Proteomes" id="UP001549036"/>
    </source>
</evidence>
<dbReference type="PANTHER" id="PTHR34183">
    <property type="entry name" value="ENDOLYTIC PEPTIDOGLYCAN TRANSGLYCOSYLASE RLPA"/>
    <property type="match status" value="1"/>
</dbReference>
<name>A0ABV2I368_9HYPH</name>
<dbReference type="EMBL" id="JBEPLM010000017">
    <property type="protein sequence ID" value="MET3596762.1"/>
    <property type="molecule type" value="Genomic_DNA"/>
</dbReference>
<evidence type="ECO:0000259" key="5">
    <source>
        <dbReference type="Pfam" id="PF03330"/>
    </source>
</evidence>
<keyword evidence="2 3" id="KW-0961">Cell wall biogenesis/degradation</keyword>
<comment type="function">
    <text evidence="3">Lytic transglycosylase with a strong preference for naked glycan strands that lack stem peptides.</text>
</comment>
<gene>
    <name evidence="3" type="primary">rlpA</name>
    <name evidence="6" type="ORF">ABID26_006184</name>
</gene>
<protein>
    <recommendedName>
        <fullName evidence="3">Endolytic peptidoglycan transglycosylase RlpA</fullName>
        <ecNumber evidence="3">4.2.2.-</ecNumber>
    </recommendedName>
</protein>
<dbReference type="RefSeq" id="WP_126097009.1">
    <property type="nucleotide sequence ID" value="NZ_JBEPLM010000017.1"/>
</dbReference>
<accession>A0ABV2I368</accession>
<evidence type="ECO:0000256" key="2">
    <source>
        <dbReference type="ARBA" id="ARBA00023316"/>
    </source>
</evidence>
<keyword evidence="6" id="KW-0449">Lipoprotein</keyword>
<keyword evidence="7" id="KW-1185">Reference proteome</keyword>
<organism evidence="6 7">
    <name type="scientific">Mesorhizobium shonense</name>
    <dbReference type="NCBI Taxonomy" id="1209948"/>
    <lineage>
        <taxon>Bacteria</taxon>
        <taxon>Pseudomonadati</taxon>
        <taxon>Pseudomonadota</taxon>
        <taxon>Alphaproteobacteria</taxon>
        <taxon>Hyphomicrobiales</taxon>
        <taxon>Phyllobacteriaceae</taxon>
        <taxon>Mesorhizobium</taxon>
    </lineage>
</organism>
<evidence type="ECO:0000256" key="4">
    <source>
        <dbReference type="RuleBase" id="RU003495"/>
    </source>
</evidence>
<dbReference type="NCBIfam" id="TIGR00413">
    <property type="entry name" value="rlpA"/>
    <property type="match status" value="1"/>
</dbReference>
<dbReference type="InterPro" id="IPR034718">
    <property type="entry name" value="RlpA"/>
</dbReference>
<dbReference type="InterPro" id="IPR012997">
    <property type="entry name" value="RplA"/>
</dbReference>